<comment type="function">
    <text evidence="12">S-adenosyl-L-methionine-dependent pseudouridine N(1)-methyltransferase that methylates a pseudouridine in 18S rRNA. Involved the biosynthesis of the hypermodified N1-methyl-N3-(3-amino-3-carboxypropyl) pseudouridine (m1acp3-Psi) conserved in eukaryotic 18S rRNA. Also has an essential role in 40S ribosomal subunit biogenesis independent on its methyltransferase activity, facilitating the incorporation of ribosomal protein S19 during the formation of pre-ribosomes.</text>
</comment>
<dbReference type="InterPro" id="IPR029028">
    <property type="entry name" value="Alpha/beta_knot_MTases"/>
</dbReference>
<evidence type="ECO:0000256" key="12">
    <source>
        <dbReference type="ARBA" id="ARBA00053784"/>
    </source>
</evidence>
<protein>
    <recommendedName>
        <fullName evidence="13">18S rRNA (pseudouridine-N1)-methyltransferase</fullName>
    </recommendedName>
</protein>
<evidence type="ECO:0000313" key="18">
    <source>
        <dbReference type="WBParaSite" id="DME_0000893601-mRNA-1"/>
    </source>
</evidence>
<dbReference type="Proteomes" id="UP000274756">
    <property type="component" value="Unassembled WGS sequence"/>
</dbReference>
<feature type="region of interest" description="Disordered" evidence="14">
    <location>
        <begin position="49"/>
        <end position="73"/>
    </location>
</feature>
<evidence type="ECO:0000256" key="4">
    <source>
        <dbReference type="ARBA" id="ARBA00022552"/>
    </source>
</evidence>
<evidence type="ECO:0000313" key="17">
    <source>
        <dbReference type="Proteomes" id="UP000274756"/>
    </source>
</evidence>
<keyword evidence="9" id="KW-0694">RNA-binding</keyword>
<keyword evidence="8" id="KW-0699">rRNA-binding</keyword>
<keyword evidence="4" id="KW-0698">rRNA processing</keyword>
<dbReference type="Gene3D" id="3.40.1280.10">
    <property type="match status" value="1"/>
</dbReference>
<evidence type="ECO:0000256" key="6">
    <source>
        <dbReference type="ARBA" id="ARBA00022679"/>
    </source>
</evidence>
<keyword evidence="5" id="KW-0489">Methyltransferase</keyword>
<name>A0A0N4UM75_DRAME</name>
<dbReference type="GO" id="GO:0070475">
    <property type="term" value="P:rRNA base methylation"/>
    <property type="evidence" value="ECO:0007669"/>
    <property type="project" value="InterPro"/>
</dbReference>
<dbReference type="OrthoDB" id="269804at2759"/>
<comment type="subcellular location">
    <subcellularLocation>
        <location evidence="1">Nucleus</location>
        <location evidence="1">Nucleolus</location>
    </subcellularLocation>
</comment>
<dbReference type="GO" id="GO:0070037">
    <property type="term" value="F:rRNA (pseudouridine) methyltransferase activity"/>
    <property type="evidence" value="ECO:0007669"/>
    <property type="project" value="InterPro"/>
</dbReference>
<keyword evidence="17" id="KW-1185">Reference proteome</keyword>
<dbReference type="CDD" id="cd18088">
    <property type="entry name" value="Nep1-like"/>
    <property type="match status" value="1"/>
</dbReference>
<dbReference type="GO" id="GO:0032040">
    <property type="term" value="C:small-subunit processome"/>
    <property type="evidence" value="ECO:0007669"/>
    <property type="project" value="TreeGrafter"/>
</dbReference>
<accession>A0A0N4UM75</accession>
<evidence type="ECO:0000256" key="11">
    <source>
        <dbReference type="ARBA" id="ARBA00050871"/>
    </source>
</evidence>
<evidence type="ECO:0000313" key="15">
    <source>
        <dbReference type="EMBL" id="VDN60571.1"/>
    </source>
</evidence>
<reference evidence="18" key="1">
    <citation type="submission" date="2017-02" db="UniProtKB">
        <authorList>
            <consortium name="WormBaseParasite"/>
        </authorList>
    </citation>
    <scope>IDENTIFICATION</scope>
</reference>
<dbReference type="SUPFAM" id="SSF75217">
    <property type="entry name" value="alpha/beta knot"/>
    <property type="match status" value="1"/>
</dbReference>
<evidence type="ECO:0000256" key="13">
    <source>
        <dbReference type="ARBA" id="ARBA00081469"/>
    </source>
</evidence>
<dbReference type="WBParaSite" id="DME_0000893601-mRNA-1">
    <property type="protein sequence ID" value="DME_0000893601-mRNA-1"/>
    <property type="gene ID" value="DME_0000893601"/>
</dbReference>
<dbReference type="InterPro" id="IPR005304">
    <property type="entry name" value="Rbsml_bgen_MeTrfase_EMG1/NEP1"/>
</dbReference>
<dbReference type="InterPro" id="IPR029026">
    <property type="entry name" value="tRNA_m1G_MTases_N"/>
</dbReference>
<dbReference type="PANTHER" id="PTHR12636:SF5">
    <property type="entry name" value="RIBOSOMAL RNA SMALL SUBUNIT METHYLTRANSFERASE NEP1"/>
    <property type="match status" value="1"/>
</dbReference>
<dbReference type="EMBL" id="UYYG01001224">
    <property type="protein sequence ID" value="VDN60571.1"/>
    <property type="molecule type" value="Genomic_DNA"/>
</dbReference>
<dbReference type="Proteomes" id="UP000038040">
    <property type="component" value="Unplaced"/>
</dbReference>
<dbReference type="AlphaFoldDB" id="A0A0N4UM75"/>
<dbReference type="STRING" id="318479.A0A0N4UM75"/>
<sequence>MIRGSPPSEKRPKIESEESCDSFLSQRRLIIVLEKCSLDVIKRGSNYALMTSSNSNNKNNNDRSKNVHSPRNPADFRPDIVHQCLMMLLDSPLNRAGYLQIYIHTISGVLIEVHPQLRVPRTFDRFSGLMCQLLKTNSIRAADNSVKLLKLIKNPVTDHLPIGCRKILTSFHAENFVKCKKIVSVEEKKPVVIVVGGCATGKVSVDYTTEEIKISNYPLSAALTCAKLTSGFEEIWEVENINC</sequence>
<organism evidence="16 18">
    <name type="scientific">Dracunculus medinensis</name>
    <name type="common">Guinea worm</name>
    <dbReference type="NCBI Taxonomy" id="318479"/>
    <lineage>
        <taxon>Eukaryota</taxon>
        <taxon>Metazoa</taxon>
        <taxon>Ecdysozoa</taxon>
        <taxon>Nematoda</taxon>
        <taxon>Chromadorea</taxon>
        <taxon>Rhabditida</taxon>
        <taxon>Spirurina</taxon>
        <taxon>Dracunculoidea</taxon>
        <taxon>Dracunculidae</taxon>
        <taxon>Dracunculus</taxon>
    </lineage>
</organism>
<dbReference type="PANTHER" id="PTHR12636">
    <property type="entry name" value="NEP1/MRA1"/>
    <property type="match status" value="1"/>
</dbReference>
<evidence type="ECO:0000256" key="3">
    <source>
        <dbReference type="ARBA" id="ARBA00022517"/>
    </source>
</evidence>
<evidence type="ECO:0000256" key="9">
    <source>
        <dbReference type="ARBA" id="ARBA00022884"/>
    </source>
</evidence>
<evidence type="ECO:0000313" key="16">
    <source>
        <dbReference type="Proteomes" id="UP000038040"/>
    </source>
</evidence>
<dbReference type="Pfam" id="PF03587">
    <property type="entry name" value="EMG1"/>
    <property type="match status" value="1"/>
</dbReference>
<reference evidence="15 17" key="2">
    <citation type="submission" date="2018-11" db="EMBL/GenBank/DDBJ databases">
        <authorList>
            <consortium name="Pathogen Informatics"/>
        </authorList>
    </citation>
    <scope>NUCLEOTIDE SEQUENCE [LARGE SCALE GENOMIC DNA]</scope>
</reference>
<gene>
    <name evidence="15" type="ORF">DME_LOCUS10544</name>
</gene>
<keyword evidence="7" id="KW-0949">S-adenosyl-L-methionine</keyword>
<evidence type="ECO:0000256" key="5">
    <source>
        <dbReference type="ARBA" id="ARBA00022603"/>
    </source>
</evidence>
<evidence type="ECO:0000256" key="7">
    <source>
        <dbReference type="ARBA" id="ARBA00022691"/>
    </source>
</evidence>
<evidence type="ECO:0000256" key="2">
    <source>
        <dbReference type="ARBA" id="ARBA00008115"/>
    </source>
</evidence>
<evidence type="ECO:0000256" key="8">
    <source>
        <dbReference type="ARBA" id="ARBA00022730"/>
    </source>
</evidence>
<comment type="catalytic activity">
    <reaction evidence="11">
        <text>a pseudouridine in rRNA + S-adenosyl-L-methionine = an N(1)-methylpseudouridine in rRNA + S-adenosyl-L-homocysteine + H(+)</text>
        <dbReference type="Rhea" id="RHEA:46696"/>
        <dbReference type="Rhea" id="RHEA-COMP:11634"/>
        <dbReference type="Rhea" id="RHEA-COMP:13933"/>
        <dbReference type="ChEBI" id="CHEBI:15378"/>
        <dbReference type="ChEBI" id="CHEBI:57856"/>
        <dbReference type="ChEBI" id="CHEBI:59789"/>
        <dbReference type="ChEBI" id="CHEBI:65314"/>
        <dbReference type="ChEBI" id="CHEBI:74890"/>
    </reaction>
</comment>
<evidence type="ECO:0000256" key="1">
    <source>
        <dbReference type="ARBA" id="ARBA00004604"/>
    </source>
</evidence>
<evidence type="ECO:0000256" key="10">
    <source>
        <dbReference type="ARBA" id="ARBA00023242"/>
    </source>
</evidence>
<comment type="similarity">
    <text evidence="2">Belongs to the class IV-like SAM-binding methyltransferase superfamily. RNA methyltransferase NEP1 family.</text>
</comment>
<keyword evidence="6" id="KW-0808">Transferase</keyword>
<keyword evidence="10" id="KW-0539">Nucleus</keyword>
<proteinExistence type="inferred from homology"/>
<dbReference type="GO" id="GO:0019843">
    <property type="term" value="F:rRNA binding"/>
    <property type="evidence" value="ECO:0007669"/>
    <property type="project" value="UniProtKB-KW"/>
</dbReference>
<evidence type="ECO:0000256" key="14">
    <source>
        <dbReference type="SAM" id="MobiDB-lite"/>
    </source>
</evidence>
<dbReference type="FunFam" id="3.40.1280.10:FF:000003">
    <property type="entry name" value="Ribosomal RNA small subunit methyltransferase"/>
    <property type="match status" value="1"/>
</dbReference>
<keyword evidence="3" id="KW-0690">Ribosome biogenesis</keyword>